<evidence type="ECO:0000313" key="2">
    <source>
        <dbReference type="Proteomes" id="UP001239111"/>
    </source>
</evidence>
<evidence type="ECO:0000313" key="1">
    <source>
        <dbReference type="EMBL" id="KAJ8667363.1"/>
    </source>
</evidence>
<name>A0ACC2N8U9_9HYME</name>
<sequence length="555" mass="62393">MKLTWLSFFITCANIFKVCGLTDNQNLSRPCSNSSRNRRFVGGHKIEVEIVPFIASVQVNNQHKCGASILSKIFILTAAHCGIRQWYTELSVKVGNSNLNFAVSRNVTKIAYHNEFIGSQGKLLKNDIAVLMLDMPLEFGEDVKPIQLSEKHENLSNDVENVKAYGWGDTQFQWDYLRDDFAEDFKSADLRFVSKNECQKMISNHFDLTDKFCAISPDESSCPCFGDSGGPVVVGERQVGIVTGSIECDPFFPSVFTEIAKHRDWIDKSKLELSQKNRAPVVNHPLDPLDLSYNRNKQSEPVFDKTEVPFIVAILDKDNNFLCSGTIIGQFSVLTAARCANSEAFAVRSESIYWNSGGQLHFVIETFTHPQYVTPDQFGRPDNDIGLIHVEDSFTCAKADDELVQTCLPESKTNVDHEVVYGWGSTDEVSVFENTQLKRQVVEPISVKLCNSIYQNQGGPLSKGQVCTRHHFGICTNDIGSPLIMNGALMGIFSWSNTECADYRFPVVYSHTKSYLSWIEKIREEVETNERVDEIHETYATRSAFLIALEQCEAA</sequence>
<comment type="caution">
    <text evidence="1">The sequence shown here is derived from an EMBL/GenBank/DDBJ whole genome shotgun (WGS) entry which is preliminary data.</text>
</comment>
<accession>A0ACC2N8U9</accession>
<dbReference type="EMBL" id="CM056744">
    <property type="protein sequence ID" value="KAJ8667363.1"/>
    <property type="molecule type" value="Genomic_DNA"/>
</dbReference>
<organism evidence="1 2">
    <name type="scientific">Eretmocerus hayati</name>
    <dbReference type="NCBI Taxonomy" id="131215"/>
    <lineage>
        <taxon>Eukaryota</taxon>
        <taxon>Metazoa</taxon>
        <taxon>Ecdysozoa</taxon>
        <taxon>Arthropoda</taxon>
        <taxon>Hexapoda</taxon>
        <taxon>Insecta</taxon>
        <taxon>Pterygota</taxon>
        <taxon>Neoptera</taxon>
        <taxon>Endopterygota</taxon>
        <taxon>Hymenoptera</taxon>
        <taxon>Apocrita</taxon>
        <taxon>Proctotrupomorpha</taxon>
        <taxon>Chalcidoidea</taxon>
        <taxon>Aphelinidae</taxon>
        <taxon>Aphelininae</taxon>
        <taxon>Eretmocerus</taxon>
    </lineage>
</organism>
<protein>
    <submittedName>
        <fullName evidence="1">Uncharacterized protein</fullName>
    </submittedName>
</protein>
<dbReference type="Proteomes" id="UP001239111">
    <property type="component" value="Chromosome 4"/>
</dbReference>
<gene>
    <name evidence="1" type="ORF">QAD02_009025</name>
</gene>
<reference evidence="1" key="1">
    <citation type="submission" date="2023-04" db="EMBL/GenBank/DDBJ databases">
        <title>A chromosome-level genome assembly of the parasitoid wasp Eretmocerus hayati.</title>
        <authorList>
            <person name="Zhong Y."/>
            <person name="Liu S."/>
            <person name="Liu Y."/>
        </authorList>
    </citation>
    <scope>NUCLEOTIDE SEQUENCE</scope>
    <source>
        <strain evidence="1">ZJU_SS_LIU_2023</strain>
    </source>
</reference>
<keyword evidence="2" id="KW-1185">Reference proteome</keyword>
<proteinExistence type="predicted"/>